<keyword evidence="2" id="KW-1185">Reference proteome</keyword>
<evidence type="ECO:0000313" key="2">
    <source>
        <dbReference type="Proteomes" id="UP000664859"/>
    </source>
</evidence>
<gene>
    <name evidence="1" type="ORF">JKP88DRAFT_241715</name>
</gene>
<accession>A0A835YTF1</accession>
<comment type="caution">
    <text evidence="1">The sequence shown here is derived from an EMBL/GenBank/DDBJ whole genome shotgun (WGS) entry which is preliminary data.</text>
</comment>
<evidence type="ECO:0000313" key="1">
    <source>
        <dbReference type="EMBL" id="KAG5179722.1"/>
    </source>
</evidence>
<proteinExistence type="predicted"/>
<sequence length="277" mass="31504">MGHNLETELVELTQRAAYAASRWFGSDYAKSMRACRVGDMLPMFVGYLEPLEDATRFDTRMKMADAANEVLVKEKVASRLLRCIGAKLQHQDKEFLKWVDQAGLLDCDAVRRFIEKCSTSDPNLADALARLCRLEALDEQGQLQELRSDKGAGIMCWFATAHPNLYLDETNKVFTAPPFMLKWGLCGKAEFNGCYSARFDTAVVQHRRDFEGAVAELRLRLGALSWLFECMPDATYFYSVTLMGRVFVGHKNDVSEGRRELAWSLSDWGFELEVHRC</sequence>
<organism evidence="1 2">
    <name type="scientific">Tribonema minus</name>
    <dbReference type="NCBI Taxonomy" id="303371"/>
    <lineage>
        <taxon>Eukaryota</taxon>
        <taxon>Sar</taxon>
        <taxon>Stramenopiles</taxon>
        <taxon>Ochrophyta</taxon>
        <taxon>PX clade</taxon>
        <taxon>Xanthophyceae</taxon>
        <taxon>Tribonematales</taxon>
        <taxon>Tribonemataceae</taxon>
        <taxon>Tribonema</taxon>
    </lineage>
</organism>
<dbReference type="EMBL" id="JAFCMP010000445">
    <property type="protein sequence ID" value="KAG5179722.1"/>
    <property type="molecule type" value="Genomic_DNA"/>
</dbReference>
<name>A0A835YTF1_9STRA</name>
<protein>
    <submittedName>
        <fullName evidence="1">Uncharacterized protein</fullName>
    </submittedName>
</protein>
<reference evidence="1" key="1">
    <citation type="submission" date="2021-02" db="EMBL/GenBank/DDBJ databases">
        <title>First Annotated Genome of the Yellow-green Alga Tribonema minus.</title>
        <authorList>
            <person name="Mahan K.M."/>
        </authorList>
    </citation>
    <scope>NUCLEOTIDE SEQUENCE</scope>
    <source>
        <strain evidence="1">UTEX B ZZ1240</strain>
    </source>
</reference>
<dbReference type="AlphaFoldDB" id="A0A835YTF1"/>
<dbReference type="Proteomes" id="UP000664859">
    <property type="component" value="Unassembled WGS sequence"/>
</dbReference>